<sequence length="41" mass="4601">MTQTTGSNPLSLGTDYETLANRFRPIFREIGAGSVEREQTR</sequence>
<dbReference type="EMBL" id="AEAH01001275">
    <property type="protein sequence ID" value="EGH32636.1"/>
    <property type="molecule type" value="Genomic_DNA"/>
</dbReference>
<name>F3FQZ4_PSESX</name>
<protein>
    <submittedName>
        <fullName evidence="1">Acyl-CoA dehydrogenase</fullName>
    </submittedName>
</protein>
<dbReference type="HOGENOM" id="CLU_3281728_0_0_6"/>
<evidence type="ECO:0000313" key="1">
    <source>
        <dbReference type="EMBL" id="EGH32636.1"/>
    </source>
</evidence>
<evidence type="ECO:0000313" key="2">
    <source>
        <dbReference type="Proteomes" id="UP000004471"/>
    </source>
</evidence>
<comment type="caution">
    <text evidence="1">The sequence shown here is derived from an EMBL/GenBank/DDBJ whole genome shotgun (WGS) entry which is preliminary data.</text>
</comment>
<gene>
    <name evidence="1" type="ORF">PSYJA_28236</name>
</gene>
<accession>F3FQZ4</accession>
<proteinExistence type="predicted"/>
<reference evidence="1 2" key="1">
    <citation type="journal article" date="2011" name="PLoS Pathog.">
        <title>Dynamic evolution of pathogenicity revealed by sequencing and comparative genomics of 19 Pseudomonas syringae isolates.</title>
        <authorList>
            <person name="Baltrus D.A."/>
            <person name="Nishimura M.T."/>
            <person name="Romanchuk A."/>
            <person name="Chang J.H."/>
            <person name="Mukhtar M.S."/>
            <person name="Cherkis K."/>
            <person name="Roach J."/>
            <person name="Grant S.R."/>
            <person name="Jones C.D."/>
            <person name="Dangl J.L."/>
        </authorList>
    </citation>
    <scope>NUCLEOTIDE SEQUENCE [LARGE SCALE GENOMIC DNA]</scope>
    <source>
        <strain evidence="2">M301072PT</strain>
    </source>
</reference>
<dbReference type="Proteomes" id="UP000004471">
    <property type="component" value="Unassembled WGS sequence"/>
</dbReference>
<feature type="non-terminal residue" evidence="1">
    <location>
        <position position="41"/>
    </location>
</feature>
<organism evidence="1 2">
    <name type="scientific">Pseudomonas syringae pv. japonica str. M301072</name>
    <dbReference type="NCBI Taxonomy" id="629262"/>
    <lineage>
        <taxon>Bacteria</taxon>
        <taxon>Pseudomonadati</taxon>
        <taxon>Pseudomonadota</taxon>
        <taxon>Gammaproteobacteria</taxon>
        <taxon>Pseudomonadales</taxon>
        <taxon>Pseudomonadaceae</taxon>
        <taxon>Pseudomonas</taxon>
        <taxon>Pseudomonas syringae</taxon>
    </lineage>
</organism>
<dbReference type="AlphaFoldDB" id="F3FQZ4"/>